<proteinExistence type="predicted"/>
<evidence type="ECO:0000256" key="2">
    <source>
        <dbReference type="ARBA" id="ARBA00023315"/>
    </source>
</evidence>
<dbReference type="PROSITE" id="PS51186">
    <property type="entry name" value="GNAT"/>
    <property type="match status" value="1"/>
</dbReference>
<evidence type="ECO:0000313" key="4">
    <source>
        <dbReference type="EMBL" id="NMF66242.1"/>
    </source>
</evidence>
<dbReference type="Proteomes" id="UP000762253">
    <property type="component" value="Unassembled WGS sequence"/>
</dbReference>
<dbReference type="InterPro" id="IPR000182">
    <property type="entry name" value="GNAT_dom"/>
</dbReference>
<dbReference type="PANTHER" id="PTHR43800">
    <property type="entry name" value="PEPTIDYL-LYSINE N-ACETYLTRANSFERASE YJAB"/>
    <property type="match status" value="1"/>
</dbReference>
<evidence type="ECO:0000259" key="3">
    <source>
        <dbReference type="PROSITE" id="PS51186"/>
    </source>
</evidence>
<evidence type="ECO:0000256" key="1">
    <source>
        <dbReference type="ARBA" id="ARBA00022679"/>
    </source>
</evidence>
<organism evidence="4 5">
    <name type="scientific">Brasilonema octagenarum UFV-OR1</name>
    <dbReference type="NCBI Taxonomy" id="417115"/>
    <lineage>
        <taxon>Bacteria</taxon>
        <taxon>Bacillati</taxon>
        <taxon>Cyanobacteriota</taxon>
        <taxon>Cyanophyceae</taxon>
        <taxon>Nostocales</taxon>
        <taxon>Scytonemataceae</taxon>
        <taxon>Brasilonema</taxon>
        <taxon>Octagenarum group</taxon>
    </lineage>
</organism>
<protein>
    <recommendedName>
        <fullName evidence="3">N-acetyltransferase domain-containing protein</fullName>
    </recommendedName>
</protein>
<keyword evidence="2" id="KW-0012">Acyltransferase</keyword>
<keyword evidence="1" id="KW-0808">Transferase</keyword>
<sequence>MVRIRLYDSKDLENILQLWYRTWHQTFPNIQHPQPYSAWKSRFCDDLAVRGEVWVAEVEHHIVGFVVVIKEEQYLSQIFVNPEYQNCGVGSALLNKAKEICPQGLMLQTLQQNIRACVFYEKHGFKAGKLSVNKINGQPNIQYHWKPLINTY</sequence>
<dbReference type="RefSeq" id="WP_169267807.1">
    <property type="nucleotide sequence ID" value="NZ_QMEC01000144.1"/>
</dbReference>
<dbReference type="InterPro" id="IPR016181">
    <property type="entry name" value="Acyl_CoA_acyltransferase"/>
</dbReference>
<dbReference type="Pfam" id="PF13508">
    <property type="entry name" value="Acetyltransf_7"/>
    <property type="match status" value="1"/>
</dbReference>
<name>A0ABX1MC86_9CYAN</name>
<reference evidence="4 5" key="1">
    <citation type="submission" date="2018-06" db="EMBL/GenBank/DDBJ databases">
        <title>Comparative genomics of Brasilonema spp. strains.</title>
        <authorList>
            <person name="Alvarenga D.O."/>
            <person name="Fiore M.F."/>
            <person name="Varani A.M."/>
        </authorList>
    </citation>
    <scope>NUCLEOTIDE SEQUENCE [LARGE SCALE GENOMIC DNA]</scope>
    <source>
        <strain evidence="4 5">UFV-OR1</strain>
    </source>
</reference>
<dbReference type="Gene3D" id="3.40.630.30">
    <property type="match status" value="1"/>
</dbReference>
<accession>A0ABX1MC86</accession>
<dbReference type="PANTHER" id="PTHR43800:SF1">
    <property type="entry name" value="PEPTIDYL-LYSINE N-ACETYLTRANSFERASE YJAB"/>
    <property type="match status" value="1"/>
</dbReference>
<gene>
    <name evidence="4" type="ORF">DP115_27285</name>
</gene>
<dbReference type="CDD" id="cd04301">
    <property type="entry name" value="NAT_SF"/>
    <property type="match status" value="1"/>
</dbReference>
<comment type="caution">
    <text evidence="4">The sequence shown here is derived from an EMBL/GenBank/DDBJ whole genome shotgun (WGS) entry which is preliminary data.</text>
</comment>
<dbReference type="SUPFAM" id="SSF55729">
    <property type="entry name" value="Acyl-CoA N-acyltransferases (Nat)"/>
    <property type="match status" value="1"/>
</dbReference>
<feature type="domain" description="N-acetyltransferase" evidence="3">
    <location>
        <begin position="2"/>
        <end position="149"/>
    </location>
</feature>
<keyword evidence="5" id="KW-1185">Reference proteome</keyword>
<dbReference type="EMBL" id="QMEC01000144">
    <property type="protein sequence ID" value="NMF66242.1"/>
    <property type="molecule type" value="Genomic_DNA"/>
</dbReference>
<evidence type="ECO:0000313" key="5">
    <source>
        <dbReference type="Proteomes" id="UP000762253"/>
    </source>
</evidence>